<evidence type="ECO:0000256" key="8">
    <source>
        <dbReference type="ARBA" id="ARBA00023027"/>
    </source>
</evidence>
<evidence type="ECO:0000256" key="6">
    <source>
        <dbReference type="ARBA" id="ARBA00022833"/>
    </source>
</evidence>
<dbReference type="PROSITE" id="PS00059">
    <property type="entry name" value="ADH_ZINC"/>
    <property type="match status" value="1"/>
</dbReference>
<evidence type="ECO:0000259" key="10">
    <source>
        <dbReference type="Pfam" id="PF08240"/>
    </source>
</evidence>
<keyword evidence="12" id="KW-1185">Reference proteome</keyword>
<dbReference type="PANTHER" id="PTHR42940:SF3">
    <property type="entry name" value="ALCOHOL DEHYDROGENASE 1-RELATED"/>
    <property type="match status" value="1"/>
</dbReference>
<evidence type="ECO:0000259" key="9">
    <source>
        <dbReference type="Pfam" id="PF00890"/>
    </source>
</evidence>
<dbReference type="SUPFAM" id="SSF51735">
    <property type="entry name" value="NAD(P)-binding Rossmann-fold domains"/>
    <property type="match status" value="1"/>
</dbReference>
<keyword evidence="5" id="KW-0479">Metal-binding</keyword>
<dbReference type="AlphaFoldDB" id="A0A3S3ZWU1"/>
<evidence type="ECO:0000313" key="12">
    <source>
        <dbReference type="Proteomes" id="UP000288603"/>
    </source>
</evidence>
<evidence type="ECO:0000256" key="5">
    <source>
        <dbReference type="ARBA" id="ARBA00022723"/>
    </source>
</evidence>
<feature type="domain" description="FAD-dependent oxidoreductase 2 FAD-binding" evidence="9">
    <location>
        <begin position="209"/>
        <end position="332"/>
    </location>
</feature>
<comment type="cofactor">
    <cofactor evidence="1">
        <name>Zn(2+)</name>
        <dbReference type="ChEBI" id="CHEBI:29105"/>
    </cofactor>
</comment>
<dbReference type="Proteomes" id="UP000288603">
    <property type="component" value="Unassembled WGS sequence"/>
</dbReference>
<dbReference type="Gene3D" id="3.90.180.10">
    <property type="entry name" value="Medium-chain alcohol dehydrogenases, catalytic domain"/>
    <property type="match status" value="1"/>
</dbReference>
<sequence length="404" mass="41230">MRATRRPAAPAVPVDDVGPTRHDVIVRPAPIAMVWQGADTAHAAIAVPGVSLGPGDVLVAVELATVCPADAATVRGNGAVKVPLVLGHEQVGRIAAIGGSAETADGARLIVGMRVVWSRRIGCGSCDACLAGSPSGCATAREYGADRLRRGWELSGGFATHVLVRSGTAIFPVPEVVPAAVLAPVPCATALAAAAVEGVLVATEVDGEDVVVLGADLVGLTAAAMLADEGARVIVVDADRARRARAHAFGAAAAVADVAGIVSSGRPIVAVVDAAPAPRARPDRADSEVHDCCDRAAELVGGGVLARIVHLHGAPAATHRPSRRSIDSAPDPVADGAARDRVLLVDRPDPRHLAAAVAFVSNAWYRYPLEDLVSVRYPLERLDDALRAAAEGPALRVGVETSAR</sequence>
<dbReference type="SUPFAM" id="SSF50129">
    <property type="entry name" value="GroES-like"/>
    <property type="match status" value="1"/>
</dbReference>
<organism evidence="11 12">
    <name type="scientific">Labedella populi</name>
    <dbReference type="NCBI Taxonomy" id="2498850"/>
    <lineage>
        <taxon>Bacteria</taxon>
        <taxon>Bacillati</taxon>
        <taxon>Actinomycetota</taxon>
        <taxon>Actinomycetes</taxon>
        <taxon>Micrococcales</taxon>
        <taxon>Microbacteriaceae</taxon>
        <taxon>Labedella</taxon>
    </lineage>
</organism>
<accession>A0A3S3ZWU1</accession>
<dbReference type="Pfam" id="PF08240">
    <property type="entry name" value="ADH_N"/>
    <property type="match status" value="1"/>
</dbReference>
<dbReference type="RefSeq" id="WP_128497644.1">
    <property type="nucleotide sequence ID" value="NZ_RZNC01000001.1"/>
</dbReference>
<reference evidence="11 12" key="1">
    <citation type="submission" date="2018-12" db="EMBL/GenBank/DDBJ databases">
        <authorList>
            <person name="Li F."/>
        </authorList>
    </citation>
    <scope>NUCLEOTIDE SEQUENCE [LARGE SCALE GENOMIC DNA]</scope>
    <source>
        <strain evidence="11 12">8H24J-4-2</strain>
    </source>
</reference>
<evidence type="ECO:0000256" key="3">
    <source>
        <dbReference type="ARBA" id="ARBA00013190"/>
    </source>
</evidence>
<dbReference type="InterPro" id="IPR036291">
    <property type="entry name" value="NAD(P)-bd_dom_sf"/>
</dbReference>
<evidence type="ECO:0000256" key="7">
    <source>
        <dbReference type="ARBA" id="ARBA00023002"/>
    </source>
</evidence>
<dbReference type="PANTHER" id="PTHR42940">
    <property type="entry name" value="ALCOHOL DEHYDROGENASE 1-RELATED"/>
    <property type="match status" value="1"/>
</dbReference>
<evidence type="ECO:0000256" key="1">
    <source>
        <dbReference type="ARBA" id="ARBA00001947"/>
    </source>
</evidence>
<dbReference type="OrthoDB" id="9797931at2"/>
<dbReference type="GO" id="GO:0005737">
    <property type="term" value="C:cytoplasm"/>
    <property type="evidence" value="ECO:0007669"/>
    <property type="project" value="TreeGrafter"/>
</dbReference>
<dbReference type="Pfam" id="PF00890">
    <property type="entry name" value="FAD_binding_2"/>
    <property type="match status" value="1"/>
</dbReference>
<dbReference type="InterPro" id="IPR011032">
    <property type="entry name" value="GroES-like_sf"/>
</dbReference>
<dbReference type="GO" id="GO:0008270">
    <property type="term" value="F:zinc ion binding"/>
    <property type="evidence" value="ECO:0007669"/>
    <property type="project" value="InterPro"/>
</dbReference>
<feature type="domain" description="Alcohol dehydrogenase-like N-terminal" evidence="10">
    <location>
        <begin position="53"/>
        <end position="174"/>
    </location>
</feature>
<keyword evidence="6" id="KW-0862">Zinc</keyword>
<proteinExistence type="inferred from homology"/>
<dbReference type="InterPro" id="IPR003953">
    <property type="entry name" value="FAD-dep_OxRdtase_2_FAD-bd"/>
</dbReference>
<dbReference type="InterPro" id="IPR002328">
    <property type="entry name" value="ADH_Zn_CS"/>
</dbReference>
<keyword evidence="4" id="KW-0285">Flavoprotein</keyword>
<comment type="caution">
    <text evidence="11">The sequence shown here is derived from an EMBL/GenBank/DDBJ whole genome shotgun (WGS) entry which is preliminary data.</text>
</comment>
<evidence type="ECO:0000313" key="11">
    <source>
        <dbReference type="EMBL" id="RWZ68375.1"/>
    </source>
</evidence>
<keyword evidence="8" id="KW-0520">NAD</keyword>
<name>A0A3S3ZWU1_9MICO</name>
<dbReference type="EMBL" id="RZNC01000001">
    <property type="protein sequence ID" value="RWZ68375.1"/>
    <property type="molecule type" value="Genomic_DNA"/>
</dbReference>
<dbReference type="EC" id="1.1.1.1" evidence="3"/>
<dbReference type="Gene3D" id="3.40.50.720">
    <property type="entry name" value="NAD(P)-binding Rossmann-like Domain"/>
    <property type="match status" value="1"/>
</dbReference>
<evidence type="ECO:0000256" key="4">
    <source>
        <dbReference type="ARBA" id="ARBA00022630"/>
    </source>
</evidence>
<evidence type="ECO:0000256" key="2">
    <source>
        <dbReference type="ARBA" id="ARBA00008072"/>
    </source>
</evidence>
<protein>
    <recommendedName>
        <fullName evidence="3">alcohol dehydrogenase</fullName>
        <ecNumber evidence="3">1.1.1.1</ecNumber>
    </recommendedName>
</protein>
<gene>
    <name evidence="11" type="ORF">ELQ92_03915</name>
</gene>
<dbReference type="GO" id="GO:0004022">
    <property type="term" value="F:alcohol dehydrogenase (NAD+) activity"/>
    <property type="evidence" value="ECO:0007669"/>
    <property type="project" value="UniProtKB-EC"/>
</dbReference>
<dbReference type="InterPro" id="IPR013154">
    <property type="entry name" value="ADH-like_N"/>
</dbReference>
<keyword evidence="7" id="KW-0560">Oxidoreductase</keyword>
<comment type="similarity">
    <text evidence="2">Belongs to the zinc-containing alcohol dehydrogenase family.</text>
</comment>